<dbReference type="InterPro" id="IPR032675">
    <property type="entry name" value="LRR_dom_sf"/>
</dbReference>
<name>A0A814JH86_9BILA</name>
<accession>A0A814JH86</accession>
<gene>
    <name evidence="2" type="ORF">JXQ802_LOCUS34758</name>
    <name evidence="1" type="ORF">PYM288_LOCUS16557</name>
</gene>
<proteinExistence type="predicted"/>
<evidence type="ECO:0000313" key="2">
    <source>
        <dbReference type="EMBL" id="CAF1401990.1"/>
    </source>
</evidence>
<dbReference type="EMBL" id="CAJNOH010000434">
    <property type="protein sequence ID" value="CAF1039305.1"/>
    <property type="molecule type" value="Genomic_DNA"/>
</dbReference>
<keyword evidence="4" id="KW-1185">Reference proteome</keyword>
<comment type="caution">
    <text evidence="1">The sequence shown here is derived from an EMBL/GenBank/DDBJ whole genome shotgun (WGS) entry which is preliminary data.</text>
</comment>
<evidence type="ECO:0008006" key="5">
    <source>
        <dbReference type="Google" id="ProtNLM"/>
    </source>
</evidence>
<organism evidence="1 3">
    <name type="scientific">Rotaria sordida</name>
    <dbReference type="NCBI Taxonomy" id="392033"/>
    <lineage>
        <taxon>Eukaryota</taxon>
        <taxon>Metazoa</taxon>
        <taxon>Spiralia</taxon>
        <taxon>Gnathifera</taxon>
        <taxon>Rotifera</taxon>
        <taxon>Eurotatoria</taxon>
        <taxon>Bdelloidea</taxon>
        <taxon>Philodinida</taxon>
        <taxon>Philodinidae</taxon>
        <taxon>Rotaria</taxon>
    </lineage>
</organism>
<reference evidence="1" key="1">
    <citation type="submission" date="2021-02" db="EMBL/GenBank/DDBJ databases">
        <authorList>
            <person name="Nowell W R."/>
        </authorList>
    </citation>
    <scope>NUCLEOTIDE SEQUENCE</scope>
</reference>
<dbReference type="Proteomes" id="UP000663870">
    <property type="component" value="Unassembled WGS sequence"/>
</dbReference>
<dbReference type="EMBL" id="CAJNOL010001674">
    <property type="protein sequence ID" value="CAF1401990.1"/>
    <property type="molecule type" value="Genomic_DNA"/>
</dbReference>
<evidence type="ECO:0000313" key="4">
    <source>
        <dbReference type="Proteomes" id="UP000663870"/>
    </source>
</evidence>
<dbReference type="Proteomes" id="UP000663854">
    <property type="component" value="Unassembled WGS sequence"/>
</dbReference>
<evidence type="ECO:0000313" key="3">
    <source>
        <dbReference type="Proteomes" id="UP000663854"/>
    </source>
</evidence>
<sequence>MTHCCFFDLLPAELLHILFNYFFGHEILISFYGLSDYINSILRSYSAYKLNFKSISRFNFDLICRNIRSEQVISLTLCDSNDTSGLTELFFSYFQIEQFIRLRSLTLIEIEFKSLKFIFYNLSKLNQLRSFSFDACTIRHTYGPMNFNFENKLQQINSTLIHTYAQILPQLKFLYLNGDWVLEWIPLPNLQYLKLTRCSIDKLETITHLAPQLKSLDVCINFGEMNFQSIILPTRLTRLIIKIDHFSVSMDYMEYFLSNCFYLKHLELHLRGYTDLADGQRWQILTNSLITFNFKFDIHICFDFIEQVLDSFRTLFWLEEKQWFIAYENDYLFSIPYFAPEQVNSSYQSVMYLTAPDNTIFYNNINEFTVIKGKIGKRYFTNINVLKLKYSIPLKYLLHMIDLNQVKHLSILSLEDLLKFIPISKNLPCLCELSVKNDITKHAIKRMLNYSLEQIQKLKIRISNKYNEYIIEELFHFFPCTKYLIYKSRIPSIYIMIRLINGFEHLLNASFILCGPFSNQEETFRYNTDLIVSRIKRLTHGTSFCRIYHLSNNGSEFIINWWIEEQVSLM</sequence>
<evidence type="ECO:0000313" key="1">
    <source>
        <dbReference type="EMBL" id="CAF1039305.1"/>
    </source>
</evidence>
<protein>
    <recommendedName>
        <fullName evidence="5">F-box domain-containing protein</fullName>
    </recommendedName>
</protein>
<dbReference type="AlphaFoldDB" id="A0A814JH86"/>
<dbReference type="Gene3D" id="3.80.10.10">
    <property type="entry name" value="Ribonuclease Inhibitor"/>
    <property type="match status" value="1"/>
</dbReference>